<name>A0A382G4P6_9ZZZZ</name>
<protein>
    <submittedName>
        <fullName evidence="1">Uncharacterized protein</fullName>
    </submittedName>
</protein>
<feature type="non-terminal residue" evidence="1">
    <location>
        <position position="1"/>
    </location>
</feature>
<reference evidence="1" key="1">
    <citation type="submission" date="2018-05" db="EMBL/GenBank/DDBJ databases">
        <authorList>
            <person name="Lanie J.A."/>
            <person name="Ng W.-L."/>
            <person name="Kazmierczak K.M."/>
            <person name="Andrzejewski T.M."/>
            <person name="Davidsen T.M."/>
            <person name="Wayne K.J."/>
            <person name="Tettelin H."/>
            <person name="Glass J.I."/>
            <person name="Rusch D."/>
            <person name="Podicherti R."/>
            <person name="Tsui H.-C.T."/>
            <person name="Winkler M.E."/>
        </authorList>
    </citation>
    <scope>NUCLEOTIDE SEQUENCE</scope>
</reference>
<gene>
    <name evidence="1" type="ORF">METZ01_LOCUS223082</name>
</gene>
<dbReference type="EMBL" id="UINC01053565">
    <property type="protein sequence ID" value="SVB70228.1"/>
    <property type="molecule type" value="Genomic_DNA"/>
</dbReference>
<sequence>VENYSLLQRDDEAESRLRTRWCFVDFVQLEIKQAVNDFVVKIDRTGVRISPAPQNENGYSHEGYVLV</sequence>
<evidence type="ECO:0000313" key="1">
    <source>
        <dbReference type="EMBL" id="SVB70228.1"/>
    </source>
</evidence>
<accession>A0A382G4P6</accession>
<proteinExistence type="predicted"/>
<dbReference type="AlphaFoldDB" id="A0A382G4P6"/>
<organism evidence="1">
    <name type="scientific">marine metagenome</name>
    <dbReference type="NCBI Taxonomy" id="408172"/>
    <lineage>
        <taxon>unclassified sequences</taxon>
        <taxon>metagenomes</taxon>
        <taxon>ecological metagenomes</taxon>
    </lineage>
</organism>